<organism evidence="2 3">
    <name type="scientific">Prunus armeniaca</name>
    <name type="common">Apricot</name>
    <name type="synonym">Armeniaca vulgaris</name>
    <dbReference type="NCBI Taxonomy" id="36596"/>
    <lineage>
        <taxon>Eukaryota</taxon>
        <taxon>Viridiplantae</taxon>
        <taxon>Streptophyta</taxon>
        <taxon>Embryophyta</taxon>
        <taxon>Tracheophyta</taxon>
        <taxon>Spermatophyta</taxon>
        <taxon>Magnoliopsida</taxon>
        <taxon>eudicotyledons</taxon>
        <taxon>Gunneridae</taxon>
        <taxon>Pentapetalae</taxon>
        <taxon>rosids</taxon>
        <taxon>fabids</taxon>
        <taxon>Rosales</taxon>
        <taxon>Rosaceae</taxon>
        <taxon>Amygdaloideae</taxon>
        <taxon>Amygdaleae</taxon>
        <taxon>Prunus</taxon>
    </lineage>
</organism>
<sequence>MPVTGVKLKSLVGVTWLCNHDWRGKALLIDNIEGVTPKVHLGTGETGQVEEKAHLDRTQQSQENQSGSAGCTGFEENCTVLVSCWLGTCLVFGKGHGGNF</sequence>
<evidence type="ECO:0000256" key="1">
    <source>
        <dbReference type="SAM" id="MobiDB-lite"/>
    </source>
</evidence>
<evidence type="ECO:0000313" key="3">
    <source>
        <dbReference type="Proteomes" id="UP000507245"/>
    </source>
</evidence>
<evidence type="ECO:0000313" key="2">
    <source>
        <dbReference type="EMBL" id="CAB4297357.1"/>
    </source>
</evidence>
<dbReference type="EMBL" id="CAEKKB010000001">
    <property type="protein sequence ID" value="CAB4297357.1"/>
    <property type="molecule type" value="Genomic_DNA"/>
</dbReference>
<keyword evidence="3" id="KW-1185">Reference proteome</keyword>
<accession>A0A6J5WC20</accession>
<protein>
    <submittedName>
        <fullName evidence="2">Uncharacterized protein</fullName>
    </submittedName>
</protein>
<dbReference type="AlphaFoldDB" id="A0A6J5WC20"/>
<feature type="compositionally biased region" description="Polar residues" evidence="1">
    <location>
        <begin position="58"/>
        <end position="69"/>
    </location>
</feature>
<gene>
    <name evidence="2" type="ORF">ORAREDHAP_LOCUS9273</name>
</gene>
<feature type="region of interest" description="Disordered" evidence="1">
    <location>
        <begin position="42"/>
        <end position="70"/>
    </location>
</feature>
<dbReference type="Proteomes" id="UP000507245">
    <property type="component" value="Unassembled WGS sequence"/>
</dbReference>
<proteinExistence type="predicted"/>
<reference evidence="3" key="1">
    <citation type="journal article" date="2020" name="Genome Biol.">
        <title>Gamete binning: chromosome-level and haplotype-resolved genome assembly enabled by high-throughput single-cell sequencing of gamete genomes.</title>
        <authorList>
            <person name="Campoy J.A."/>
            <person name="Sun H."/>
            <person name="Goel M."/>
            <person name="Jiao W.-B."/>
            <person name="Folz-Donahue K."/>
            <person name="Wang N."/>
            <person name="Rubio M."/>
            <person name="Liu C."/>
            <person name="Kukat C."/>
            <person name="Ruiz D."/>
            <person name="Huettel B."/>
            <person name="Schneeberger K."/>
        </authorList>
    </citation>
    <scope>NUCLEOTIDE SEQUENCE [LARGE SCALE GENOMIC DNA]</scope>
    <source>
        <strain evidence="3">cv. Rojo Pasion</strain>
    </source>
</reference>
<name>A0A6J5WC20_PRUAR</name>